<sequence>MNRISFFAKPPFELRHLQRVSSIIRGEQIAAHMYDARLNPTSGYENDVCIYVKPHVKPGDDFNFEGHPYLDMVDGFQLWHLLRKRPEIPAIVVSDHSAETMSHYIKNKIIIIPHHHINFERVKRDRGNTVRNVGMIGSEYAFQYIPDEIKQGLANRRLKLVTHSVMFPRMTVTKFYSKMDVMLVWSPYNSIETPALYNPFKMVNASAFGIPTIALDKPAFHEMKDTYFPVHNVEEFFKALDNLRSDQGLYQNMSEICLEKAEKYHIENIAKSYRELT</sequence>
<accession>A0A1F7YVU0</accession>
<dbReference type="Gene3D" id="3.40.50.2000">
    <property type="entry name" value="Glycogen Phosphorylase B"/>
    <property type="match status" value="1"/>
</dbReference>
<gene>
    <name evidence="1" type="ORF">A2803_05285</name>
</gene>
<dbReference type="EMBL" id="MGGP01000025">
    <property type="protein sequence ID" value="OGM31453.1"/>
    <property type="molecule type" value="Genomic_DNA"/>
</dbReference>
<organism evidence="1 2">
    <name type="scientific">Candidatus Woesebacteria bacterium RIFCSPHIGHO2_01_FULL_44_21</name>
    <dbReference type="NCBI Taxonomy" id="1802503"/>
    <lineage>
        <taxon>Bacteria</taxon>
        <taxon>Candidatus Woeseibacteriota</taxon>
    </lineage>
</organism>
<evidence type="ECO:0000313" key="1">
    <source>
        <dbReference type="EMBL" id="OGM31453.1"/>
    </source>
</evidence>
<reference evidence="1 2" key="1">
    <citation type="journal article" date="2016" name="Nat. Commun.">
        <title>Thousands of microbial genomes shed light on interconnected biogeochemical processes in an aquifer system.</title>
        <authorList>
            <person name="Anantharaman K."/>
            <person name="Brown C.T."/>
            <person name="Hug L.A."/>
            <person name="Sharon I."/>
            <person name="Castelle C.J."/>
            <person name="Probst A.J."/>
            <person name="Thomas B.C."/>
            <person name="Singh A."/>
            <person name="Wilkins M.J."/>
            <person name="Karaoz U."/>
            <person name="Brodie E.L."/>
            <person name="Williams K.H."/>
            <person name="Hubbard S.S."/>
            <person name="Banfield J.F."/>
        </authorList>
    </citation>
    <scope>NUCLEOTIDE SEQUENCE [LARGE SCALE GENOMIC DNA]</scope>
</reference>
<dbReference type="SUPFAM" id="SSF53756">
    <property type="entry name" value="UDP-Glycosyltransferase/glycogen phosphorylase"/>
    <property type="match status" value="1"/>
</dbReference>
<name>A0A1F7YVU0_9BACT</name>
<evidence type="ECO:0008006" key="3">
    <source>
        <dbReference type="Google" id="ProtNLM"/>
    </source>
</evidence>
<comment type="caution">
    <text evidence="1">The sequence shown here is derived from an EMBL/GenBank/DDBJ whole genome shotgun (WGS) entry which is preliminary data.</text>
</comment>
<dbReference type="Proteomes" id="UP000178870">
    <property type="component" value="Unassembled WGS sequence"/>
</dbReference>
<evidence type="ECO:0000313" key="2">
    <source>
        <dbReference type="Proteomes" id="UP000178870"/>
    </source>
</evidence>
<dbReference type="AlphaFoldDB" id="A0A1F7YVU0"/>
<proteinExistence type="predicted"/>
<protein>
    <recommendedName>
        <fullName evidence="3">Glycosyl transferase family 1 domain-containing protein</fullName>
    </recommendedName>
</protein>